<dbReference type="Proteomes" id="UP001497480">
    <property type="component" value="Unassembled WGS sequence"/>
</dbReference>
<evidence type="ECO:0000313" key="3">
    <source>
        <dbReference type="Proteomes" id="UP001497480"/>
    </source>
</evidence>
<organism evidence="2 3">
    <name type="scientific">Lupinus luteus</name>
    <name type="common">European yellow lupine</name>
    <dbReference type="NCBI Taxonomy" id="3873"/>
    <lineage>
        <taxon>Eukaryota</taxon>
        <taxon>Viridiplantae</taxon>
        <taxon>Streptophyta</taxon>
        <taxon>Embryophyta</taxon>
        <taxon>Tracheophyta</taxon>
        <taxon>Spermatophyta</taxon>
        <taxon>Magnoliopsida</taxon>
        <taxon>eudicotyledons</taxon>
        <taxon>Gunneridae</taxon>
        <taxon>Pentapetalae</taxon>
        <taxon>rosids</taxon>
        <taxon>fabids</taxon>
        <taxon>Fabales</taxon>
        <taxon>Fabaceae</taxon>
        <taxon>Papilionoideae</taxon>
        <taxon>50 kb inversion clade</taxon>
        <taxon>genistoids sensu lato</taxon>
        <taxon>core genistoids</taxon>
        <taxon>Genisteae</taxon>
        <taxon>Lupinus</taxon>
    </lineage>
</organism>
<evidence type="ECO:0000256" key="1">
    <source>
        <dbReference type="SAM" id="Coils"/>
    </source>
</evidence>
<sequence length="95" mass="11050">MLLKHMEVVQQFGVPPLFDLPIRPTTFAELKETESSLLKEIVYLEKEIANKNEKLEVEKAKNERMKRMKSLIPLALISCNYNTIKLLVSNTYQIN</sequence>
<dbReference type="AlphaFoldDB" id="A0AAV1WNF5"/>
<dbReference type="EMBL" id="CAXHTB010000008">
    <property type="protein sequence ID" value="CAL0310803.1"/>
    <property type="molecule type" value="Genomic_DNA"/>
</dbReference>
<gene>
    <name evidence="2" type="ORF">LLUT_LOCUS11863</name>
</gene>
<comment type="caution">
    <text evidence="2">The sequence shown here is derived from an EMBL/GenBank/DDBJ whole genome shotgun (WGS) entry which is preliminary data.</text>
</comment>
<keyword evidence="1" id="KW-0175">Coiled coil</keyword>
<feature type="coiled-coil region" evidence="1">
    <location>
        <begin position="41"/>
        <end position="68"/>
    </location>
</feature>
<reference evidence="2 3" key="1">
    <citation type="submission" date="2024-03" db="EMBL/GenBank/DDBJ databases">
        <authorList>
            <person name="Martinez-Hernandez J."/>
        </authorList>
    </citation>
    <scope>NUCLEOTIDE SEQUENCE [LARGE SCALE GENOMIC DNA]</scope>
</reference>
<keyword evidence="3" id="KW-1185">Reference proteome</keyword>
<protein>
    <submittedName>
        <fullName evidence="2">Uncharacterized protein</fullName>
    </submittedName>
</protein>
<proteinExistence type="predicted"/>
<evidence type="ECO:0000313" key="2">
    <source>
        <dbReference type="EMBL" id="CAL0310803.1"/>
    </source>
</evidence>
<name>A0AAV1WNF5_LUPLU</name>
<accession>A0AAV1WNF5</accession>